<evidence type="ECO:0000313" key="1">
    <source>
        <dbReference type="EMBL" id="KUG28510.1"/>
    </source>
</evidence>
<proteinExistence type="predicted"/>
<organism evidence="1">
    <name type="scientific">hydrocarbon metagenome</name>
    <dbReference type="NCBI Taxonomy" id="938273"/>
    <lineage>
        <taxon>unclassified sequences</taxon>
        <taxon>metagenomes</taxon>
        <taxon>ecological metagenomes</taxon>
    </lineage>
</organism>
<reference evidence="1" key="1">
    <citation type="journal article" date="2015" name="Proc. Natl. Acad. Sci. U.S.A.">
        <title>Networks of energetic and metabolic interactions define dynamics in microbial communities.</title>
        <authorList>
            <person name="Embree M."/>
            <person name="Liu J.K."/>
            <person name="Al-Bassam M.M."/>
            <person name="Zengler K."/>
        </authorList>
    </citation>
    <scope>NUCLEOTIDE SEQUENCE</scope>
</reference>
<name>A0A0W8G651_9ZZZZ</name>
<comment type="caution">
    <text evidence="1">The sequence shown here is derived from an EMBL/GenBank/DDBJ whole genome shotgun (WGS) entry which is preliminary data.</text>
</comment>
<protein>
    <submittedName>
        <fullName evidence="1">Uncharacterized protein</fullName>
    </submittedName>
</protein>
<sequence>METLSRQAYFAFTSEMDDDPPRFGLPDVVSGRYVQTFFHRLLQKSPPSPSGPANLIPG</sequence>
<dbReference type="EMBL" id="LNQE01000214">
    <property type="protein sequence ID" value="KUG28510.1"/>
    <property type="molecule type" value="Genomic_DNA"/>
</dbReference>
<gene>
    <name evidence="1" type="ORF">ASZ90_001629</name>
</gene>
<accession>A0A0W8G651</accession>
<dbReference type="AlphaFoldDB" id="A0A0W8G651"/>